<evidence type="ECO:0000313" key="3">
    <source>
        <dbReference type="Proteomes" id="UP000054217"/>
    </source>
</evidence>
<dbReference type="HOGENOM" id="CLU_2590733_0_0_1"/>
<dbReference type="Proteomes" id="UP000054217">
    <property type="component" value="Unassembled WGS sequence"/>
</dbReference>
<dbReference type="InParanoid" id="A0A0C3JP61"/>
<feature type="region of interest" description="Disordered" evidence="1">
    <location>
        <begin position="51"/>
        <end position="80"/>
    </location>
</feature>
<name>A0A0C3JP61_PISTI</name>
<proteinExistence type="predicted"/>
<protein>
    <submittedName>
        <fullName evidence="2">Uncharacterized protein</fullName>
    </submittedName>
</protein>
<reference evidence="2 3" key="1">
    <citation type="submission" date="2014-04" db="EMBL/GenBank/DDBJ databases">
        <authorList>
            <consortium name="DOE Joint Genome Institute"/>
            <person name="Kuo A."/>
            <person name="Kohler A."/>
            <person name="Costa M.D."/>
            <person name="Nagy L.G."/>
            <person name="Floudas D."/>
            <person name="Copeland A."/>
            <person name="Barry K.W."/>
            <person name="Cichocki N."/>
            <person name="Veneault-Fourrey C."/>
            <person name="LaButti K."/>
            <person name="Lindquist E.A."/>
            <person name="Lipzen A."/>
            <person name="Lundell T."/>
            <person name="Morin E."/>
            <person name="Murat C."/>
            <person name="Sun H."/>
            <person name="Tunlid A."/>
            <person name="Henrissat B."/>
            <person name="Grigoriev I.V."/>
            <person name="Hibbett D.S."/>
            <person name="Martin F."/>
            <person name="Nordberg H.P."/>
            <person name="Cantor M.N."/>
            <person name="Hua S.X."/>
        </authorList>
    </citation>
    <scope>NUCLEOTIDE SEQUENCE [LARGE SCALE GENOMIC DNA]</scope>
    <source>
        <strain evidence="2 3">Marx 270</strain>
    </source>
</reference>
<reference evidence="3" key="2">
    <citation type="submission" date="2015-01" db="EMBL/GenBank/DDBJ databases">
        <title>Evolutionary Origins and Diversification of the Mycorrhizal Mutualists.</title>
        <authorList>
            <consortium name="DOE Joint Genome Institute"/>
            <consortium name="Mycorrhizal Genomics Consortium"/>
            <person name="Kohler A."/>
            <person name="Kuo A."/>
            <person name="Nagy L.G."/>
            <person name="Floudas D."/>
            <person name="Copeland A."/>
            <person name="Barry K.W."/>
            <person name="Cichocki N."/>
            <person name="Veneault-Fourrey C."/>
            <person name="LaButti K."/>
            <person name="Lindquist E.A."/>
            <person name="Lipzen A."/>
            <person name="Lundell T."/>
            <person name="Morin E."/>
            <person name="Murat C."/>
            <person name="Riley R."/>
            <person name="Ohm R."/>
            <person name="Sun H."/>
            <person name="Tunlid A."/>
            <person name="Henrissat B."/>
            <person name="Grigoriev I.V."/>
            <person name="Hibbett D.S."/>
            <person name="Martin F."/>
        </authorList>
    </citation>
    <scope>NUCLEOTIDE SEQUENCE [LARGE SCALE GENOMIC DNA]</scope>
    <source>
        <strain evidence="3">Marx 270</strain>
    </source>
</reference>
<dbReference type="AlphaFoldDB" id="A0A0C3JP61"/>
<evidence type="ECO:0000256" key="1">
    <source>
        <dbReference type="SAM" id="MobiDB-lite"/>
    </source>
</evidence>
<gene>
    <name evidence="2" type="ORF">M404DRAFT_21188</name>
</gene>
<dbReference type="EMBL" id="KN831951">
    <property type="protein sequence ID" value="KIO10973.1"/>
    <property type="molecule type" value="Genomic_DNA"/>
</dbReference>
<accession>A0A0C3JP61</accession>
<evidence type="ECO:0000313" key="2">
    <source>
        <dbReference type="EMBL" id="KIO10973.1"/>
    </source>
</evidence>
<sequence length="80" mass="9003">MFLHFSALFRHVPVLLCPPPTCSRAPPTLPTHLHTSPRSPVHVLTNSAELRPKPNPLQLRPKKEPVVLSDFDTTHGPWNK</sequence>
<organism evidence="2 3">
    <name type="scientific">Pisolithus tinctorius Marx 270</name>
    <dbReference type="NCBI Taxonomy" id="870435"/>
    <lineage>
        <taxon>Eukaryota</taxon>
        <taxon>Fungi</taxon>
        <taxon>Dikarya</taxon>
        <taxon>Basidiomycota</taxon>
        <taxon>Agaricomycotina</taxon>
        <taxon>Agaricomycetes</taxon>
        <taxon>Agaricomycetidae</taxon>
        <taxon>Boletales</taxon>
        <taxon>Sclerodermatineae</taxon>
        <taxon>Pisolithaceae</taxon>
        <taxon>Pisolithus</taxon>
    </lineage>
</organism>
<keyword evidence="3" id="KW-1185">Reference proteome</keyword>